<feature type="domain" description="TonB-dependent receptor plug" evidence="16">
    <location>
        <begin position="86"/>
        <end position="193"/>
    </location>
</feature>
<dbReference type="AlphaFoldDB" id="A0A1Y1SFI2"/>
<dbReference type="Proteomes" id="UP000192342">
    <property type="component" value="Unassembled WGS sequence"/>
</dbReference>
<evidence type="ECO:0000313" key="17">
    <source>
        <dbReference type="EMBL" id="ORE88415.1"/>
    </source>
</evidence>
<feature type="compositionally biased region" description="Polar residues" evidence="13">
    <location>
        <begin position="707"/>
        <end position="720"/>
    </location>
</feature>
<evidence type="ECO:0000313" key="18">
    <source>
        <dbReference type="Proteomes" id="UP000192342"/>
    </source>
</evidence>
<dbReference type="EMBL" id="AQQV01000001">
    <property type="protein sequence ID" value="ORE88415.1"/>
    <property type="molecule type" value="Genomic_DNA"/>
</dbReference>
<evidence type="ECO:0000256" key="12">
    <source>
        <dbReference type="RuleBase" id="RU003357"/>
    </source>
</evidence>
<dbReference type="InterPro" id="IPR039426">
    <property type="entry name" value="TonB-dep_rcpt-like"/>
</dbReference>
<keyword evidence="18" id="KW-1185">Reference proteome</keyword>
<feature type="region of interest" description="Disordered" evidence="13">
    <location>
        <begin position="34"/>
        <end position="68"/>
    </location>
</feature>
<evidence type="ECO:0000259" key="15">
    <source>
        <dbReference type="Pfam" id="PF00593"/>
    </source>
</evidence>
<protein>
    <submittedName>
        <fullName evidence="17">TonB-dependent receptor</fullName>
    </submittedName>
</protein>
<name>A0A1Y1SFI2_9GAMM</name>
<keyword evidence="9 11" id="KW-0472">Membrane</keyword>
<evidence type="ECO:0000256" key="1">
    <source>
        <dbReference type="ARBA" id="ARBA00004571"/>
    </source>
</evidence>
<evidence type="ECO:0000256" key="13">
    <source>
        <dbReference type="SAM" id="MobiDB-lite"/>
    </source>
</evidence>
<evidence type="ECO:0000256" key="14">
    <source>
        <dbReference type="SAM" id="SignalP"/>
    </source>
</evidence>
<dbReference type="PANTHER" id="PTHR32552">
    <property type="entry name" value="FERRICHROME IRON RECEPTOR-RELATED"/>
    <property type="match status" value="1"/>
</dbReference>
<dbReference type="Gene3D" id="2.40.170.20">
    <property type="entry name" value="TonB-dependent receptor, beta-barrel domain"/>
    <property type="match status" value="2"/>
</dbReference>
<dbReference type="STRING" id="1317117.ATO7_01030"/>
<evidence type="ECO:0000256" key="8">
    <source>
        <dbReference type="ARBA" id="ARBA00023077"/>
    </source>
</evidence>
<keyword evidence="8 12" id="KW-0798">TonB box</keyword>
<keyword evidence="5 11" id="KW-0812">Transmembrane</keyword>
<evidence type="ECO:0000259" key="16">
    <source>
        <dbReference type="Pfam" id="PF07715"/>
    </source>
</evidence>
<dbReference type="PANTHER" id="PTHR32552:SF81">
    <property type="entry name" value="TONB-DEPENDENT OUTER MEMBRANE RECEPTOR"/>
    <property type="match status" value="1"/>
</dbReference>
<evidence type="ECO:0000256" key="11">
    <source>
        <dbReference type="PROSITE-ProRule" id="PRU01360"/>
    </source>
</evidence>
<evidence type="ECO:0000256" key="6">
    <source>
        <dbReference type="ARBA" id="ARBA00023004"/>
    </source>
</evidence>
<keyword evidence="3 11" id="KW-1134">Transmembrane beta strand</keyword>
<dbReference type="GO" id="GO:0006826">
    <property type="term" value="P:iron ion transport"/>
    <property type="evidence" value="ECO:0007669"/>
    <property type="project" value="UniProtKB-KW"/>
</dbReference>
<dbReference type="InterPro" id="IPR036942">
    <property type="entry name" value="Beta-barrel_TonB_sf"/>
</dbReference>
<keyword evidence="10 11" id="KW-0998">Cell outer membrane</keyword>
<dbReference type="SUPFAM" id="SSF56935">
    <property type="entry name" value="Porins"/>
    <property type="match status" value="1"/>
</dbReference>
<keyword evidence="4" id="KW-0410">Iron transport</keyword>
<accession>A0A1Y1SFI2</accession>
<organism evidence="17 18">
    <name type="scientific">Oceanococcus atlanticus</name>
    <dbReference type="NCBI Taxonomy" id="1317117"/>
    <lineage>
        <taxon>Bacteria</taxon>
        <taxon>Pseudomonadati</taxon>
        <taxon>Pseudomonadota</taxon>
        <taxon>Gammaproteobacteria</taxon>
        <taxon>Chromatiales</taxon>
        <taxon>Oceanococcaceae</taxon>
        <taxon>Oceanococcus</taxon>
    </lineage>
</organism>
<dbReference type="Pfam" id="PF07715">
    <property type="entry name" value="Plug"/>
    <property type="match status" value="1"/>
</dbReference>
<proteinExistence type="inferred from homology"/>
<evidence type="ECO:0000256" key="7">
    <source>
        <dbReference type="ARBA" id="ARBA00023065"/>
    </source>
</evidence>
<feature type="chain" id="PRO_5012395171" evidence="14">
    <location>
        <begin position="25"/>
        <end position="852"/>
    </location>
</feature>
<comment type="subcellular location">
    <subcellularLocation>
        <location evidence="1 11">Cell outer membrane</location>
        <topology evidence="1 11">Multi-pass membrane protein</topology>
    </subcellularLocation>
</comment>
<evidence type="ECO:0000256" key="10">
    <source>
        <dbReference type="ARBA" id="ARBA00023237"/>
    </source>
</evidence>
<comment type="similarity">
    <text evidence="11 12">Belongs to the TonB-dependent receptor family.</text>
</comment>
<evidence type="ECO:0000256" key="9">
    <source>
        <dbReference type="ARBA" id="ARBA00023136"/>
    </source>
</evidence>
<evidence type="ECO:0000256" key="5">
    <source>
        <dbReference type="ARBA" id="ARBA00022692"/>
    </source>
</evidence>
<sequence>MRAKRAVACLGLSVMMGVINPVVADDALDQLFANEPDSTPQATPSPAPTPTPASIQLPEAPAPDPTGPRRAIEEIVVTAQKTEQSLQDVPISVSALGRAQIQDAAIVEAQELMQYTPNVKYAQAASFLPTINIRGFGSPPLGRNLEPSVGLSIDDVFYGRSTFIADAIFDIDRVEVLRGPQGTLFGKNTIAGVLNFTTAQPDFDNQGFVALARGSLSETRVEGALGMGLIDQLLAARVSFRARDRKLGMYNTLRDETATSDDLSGRIKLRWLASDTLTVDLGALLARTRTTGNAFELQQASQRSLLRYQQVDPDADAEAFNGHNSFNEANHSSRDARSLWIKLEQFVGALGPINDLNINLILADAQIETPYLLDSDFSPVDSQSVASQGPETYHQRSFELRSAFSSAGLFGFGQHMDWIVGIYGMQSAADVTQNVHVNFNGVIDSLIAGGTAPGSRIPQVPEALGDVLESLGLPRDISDIPGPFNLIPEAVAVEILDNATLIDARTLAAFFQTTWSLTEALDLTVGFRYGRERKQGEQSSKCANRPLCPAAAAFAGQRQFETRSTRDEIERSPKIALSYRLAEDISLFANATRGFKSGGYSGPLLAPRNLEYEPESALSFEAGIKSRWLDDSLMLNATAYRVSFDDLQVNLFDGTNISTINAASAVSQGLEIDLQWLPPLDFLTLAGSLGISDVAYGDFRCGPAQAGSTASDPACNSSGEANPPPTQDLSGRETPFAPRLSASFTPSVKFPLWPRRQIGGLFGIDVLYQGEQFLDVDLDPASHQAATTRINARLGIAPLDRRWSLIVNAKNLTGERERAVLIDQPQFPGNYATVALIDEPQYVVELRYNFGD</sequence>
<dbReference type="OrthoDB" id="9760494at2"/>
<feature type="signal peptide" evidence="14">
    <location>
        <begin position="1"/>
        <end position="24"/>
    </location>
</feature>
<gene>
    <name evidence="17" type="ORF">ATO7_01030</name>
</gene>
<dbReference type="PROSITE" id="PS52016">
    <property type="entry name" value="TONB_DEPENDENT_REC_3"/>
    <property type="match status" value="1"/>
</dbReference>
<dbReference type="InterPro" id="IPR000531">
    <property type="entry name" value="Beta-barrel_TonB"/>
</dbReference>
<keyword evidence="7" id="KW-0406">Ion transport</keyword>
<keyword evidence="6" id="KW-0408">Iron</keyword>
<comment type="caution">
    <text evidence="17">The sequence shown here is derived from an EMBL/GenBank/DDBJ whole genome shotgun (WGS) entry which is preliminary data.</text>
</comment>
<dbReference type="Pfam" id="PF00593">
    <property type="entry name" value="TonB_dep_Rec_b-barrel"/>
    <property type="match status" value="1"/>
</dbReference>
<reference evidence="17 18" key="1">
    <citation type="submission" date="2013-04" db="EMBL/GenBank/DDBJ databases">
        <title>Oceanococcus atlanticus 22II-S10r2 Genome Sequencing.</title>
        <authorList>
            <person name="Lai Q."/>
            <person name="Li G."/>
            <person name="Shao Z."/>
        </authorList>
    </citation>
    <scope>NUCLEOTIDE SEQUENCE [LARGE SCALE GENOMIC DNA]</scope>
    <source>
        <strain evidence="17 18">22II-S10r2</strain>
    </source>
</reference>
<keyword evidence="17" id="KW-0675">Receptor</keyword>
<feature type="domain" description="TonB-dependent receptor-like beta-barrel" evidence="15">
    <location>
        <begin position="412"/>
        <end position="812"/>
    </location>
</feature>
<evidence type="ECO:0000256" key="4">
    <source>
        <dbReference type="ARBA" id="ARBA00022496"/>
    </source>
</evidence>
<dbReference type="InterPro" id="IPR012910">
    <property type="entry name" value="Plug_dom"/>
</dbReference>
<dbReference type="GO" id="GO:0009279">
    <property type="term" value="C:cell outer membrane"/>
    <property type="evidence" value="ECO:0007669"/>
    <property type="project" value="UniProtKB-SubCell"/>
</dbReference>
<evidence type="ECO:0000256" key="2">
    <source>
        <dbReference type="ARBA" id="ARBA00022448"/>
    </source>
</evidence>
<feature type="region of interest" description="Disordered" evidence="13">
    <location>
        <begin position="707"/>
        <end position="736"/>
    </location>
</feature>
<dbReference type="RefSeq" id="WP_158522974.1">
    <property type="nucleotide sequence ID" value="NZ_AQQV01000001.1"/>
</dbReference>
<keyword evidence="2 11" id="KW-0813">Transport</keyword>
<keyword evidence="14" id="KW-0732">Signal</keyword>
<evidence type="ECO:0000256" key="3">
    <source>
        <dbReference type="ARBA" id="ARBA00022452"/>
    </source>
</evidence>